<feature type="domain" description="Crinkler effector protein N-terminal" evidence="4">
    <location>
        <begin position="3"/>
        <end position="98"/>
    </location>
</feature>
<evidence type="ECO:0000256" key="3">
    <source>
        <dbReference type="ARBA" id="ARBA00022525"/>
    </source>
</evidence>
<dbReference type="Pfam" id="PF20147">
    <property type="entry name" value="Crinkler"/>
    <property type="match status" value="1"/>
</dbReference>
<dbReference type="RefSeq" id="XP_007320306.1">
    <property type="nucleotide sequence ID" value="XM_007320244.1"/>
</dbReference>
<evidence type="ECO:0000313" key="5">
    <source>
        <dbReference type="EMBL" id="EGO23066.1"/>
    </source>
</evidence>
<sequence>METLNCWIYGEDVESIFTVNISSSETVYNLKEAIKNKNSSQFRDVEAKYVDLYSICLSDDEQLEGTLSRWDHSEERKLNGWYKLSTLFSESKEGVWIIIVRAPSSCTHLSLYAITLLTANFMTVSSRGSVKILWWYGEAGCGGSLEMKSNRRASITSNIAFLWVARDVQTSCEQMLESESDRRLRRKPFVKR</sequence>
<dbReference type="OrthoDB" id="3168051at2759"/>
<comment type="subcellular location">
    <subcellularLocation>
        <location evidence="1">Host cell</location>
    </subcellularLocation>
    <subcellularLocation>
        <location evidence="2">Secreted</location>
    </subcellularLocation>
</comment>
<name>F8P1N7_SERL9</name>
<dbReference type="KEGG" id="sla:SERLADRAFT_394026"/>
<dbReference type="EMBL" id="GL945436">
    <property type="protein sequence ID" value="EGO23066.1"/>
    <property type="molecule type" value="Genomic_DNA"/>
</dbReference>
<protein>
    <recommendedName>
        <fullName evidence="4">Crinkler effector protein N-terminal domain-containing protein</fullName>
    </recommendedName>
</protein>
<evidence type="ECO:0000259" key="4">
    <source>
        <dbReference type="Pfam" id="PF20147"/>
    </source>
</evidence>
<keyword evidence="3" id="KW-0964">Secreted</keyword>
<dbReference type="AlphaFoldDB" id="F8P1N7"/>
<accession>F8P1N7</accession>
<dbReference type="Proteomes" id="UP000008064">
    <property type="component" value="Unassembled WGS sequence"/>
</dbReference>
<evidence type="ECO:0000256" key="2">
    <source>
        <dbReference type="ARBA" id="ARBA00004613"/>
    </source>
</evidence>
<dbReference type="GO" id="GO:0005576">
    <property type="term" value="C:extracellular region"/>
    <property type="evidence" value="ECO:0007669"/>
    <property type="project" value="UniProtKB-SubCell"/>
</dbReference>
<dbReference type="GO" id="GO:0043657">
    <property type="term" value="C:host cell"/>
    <property type="evidence" value="ECO:0007669"/>
    <property type="project" value="UniProtKB-SubCell"/>
</dbReference>
<reference evidence="5" key="1">
    <citation type="submission" date="2011-04" db="EMBL/GenBank/DDBJ databases">
        <title>Evolution of plant cell wall degrading machinery underlies the functional diversity of forest fungi.</title>
        <authorList>
            <consortium name="US DOE Joint Genome Institute (JGI-PGF)"/>
            <person name="Eastwood D.C."/>
            <person name="Floudas D."/>
            <person name="Binder M."/>
            <person name="Majcherczyk A."/>
            <person name="Schneider P."/>
            <person name="Aerts A."/>
            <person name="Asiegbu F.O."/>
            <person name="Baker S.E."/>
            <person name="Barry K."/>
            <person name="Bendiksby M."/>
            <person name="Blumentritt M."/>
            <person name="Coutinho P.M."/>
            <person name="Cullen D."/>
            <person name="Cullen D."/>
            <person name="Gathman A."/>
            <person name="Goodell B."/>
            <person name="Henrissat B."/>
            <person name="Ihrmark K."/>
            <person name="Kauserud H."/>
            <person name="Kohler A."/>
            <person name="LaButti K."/>
            <person name="Lapidus A."/>
            <person name="Lavin J.L."/>
            <person name="Lee Y.-H."/>
            <person name="Lindquist E."/>
            <person name="Lilly W."/>
            <person name="Lucas S."/>
            <person name="Morin E."/>
            <person name="Murat C."/>
            <person name="Oguiza J.A."/>
            <person name="Park J."/>
            <person name="Pisabarro A.G."/>
            <person name="Riley R."/>
            <person name="Rosling A."/>
            <person name="Salamov A."/>
            <person name="Schmidt O."/>
            <person name="Schmutz J."/>
            <person name="Skrede I."/>
            <person name="Stenlid J."/>
            <person name="Wiebenga A."/>
            <person name="Xie X."/>
            <person name="Kues U."/>
            <person name="Hibbett D.S."/>
            <person name="Hoffmeister D."/>
            <person name="Hogberg N."/>
            <person name="Martin F."/>
            <person name="Grigoriev I.V."/>
            <person name="Watkinson S.C."/>
        </authorList>
    </citation>
    <scope>NUCLEOTIDE SEQUENCE</scope>
    <source>
        <strain evidence="5">S7.9</strain>
    </source>
</reference>
<dbReference type="GeneID" id="18811649"/>
<evidence type="ECO:0000256" key="1">
    <source>
        <dbReference type="ARBA" id="ARBA00004340"/>
    </source>
</evidence>
<proteinExistence type="predicted"/>
<organism>
    <name type="scientific">Serpula lacrymans var. lacrymans (strain S7.9)</name>
    <name type="common">Dry rot fungus</name>
    <dbReference type="NCBI Taxonomy" id="578457"/>
    <lineage>
        <taxon>Eukaryota</taxon>
        <taxon>Fungi</taxon>
        <taxon>Dikarya</taxon>
        <taxon>Basidiomycota</taxon>
        <taxon>Agaricomycotina</taxon>
        <taxon>Agaricomycetes</taxon>
        <taxon>Agaricomycetidae</taxon>
        <taxon>Boletales</taxon>
        <taxon>Coniophorineae</taxon>
        <taxon>Serpulaceae</taxon>
        <taxon>Serpula</taxon>
    </lineage>
</organism>
<dbReference type="HOGENOM" id="CLU_1415966_0_0_1"/>
<gene>
    <name evidence="5" type="ORF">SERLADRAFT_394026</name>
</gene>
<dbReference type="InterPro" id="IPR045379">
    <property type="entry name" value="Crinkler_N"/>
</dbReference>